<organism evidence="1 2">
    <name type="scientific">Catenaria anguillulae PL171</name>
    <dbReference type="NCBI Taxonomy" id="765915"/>
    <lineage>
        <taxon>Eukaryota</taxon>
        <taxon>Fungi</taxon>
        <taxon>Fungi incertae sedis</taxon>
        <taxon>Blastocladiomycota</taxon>
        <taxon>Blastocladiomycetes</taxon>
        <taxon>Blastocladiales</taxon>
        <taxon>Catenariaceae</taxon>
        <taxon>Catenaria</taxon>
    </lineage>
</organism>
<gene>
    <name evidence="1" type="ORF">BCR44DRAFT_1018804</name>
</gene>
<keyword evidence="2" id="KW-1185">Reference proteome</keyword>
<evidence type="ECO:0000313" key="2">
    <source>
        <dbReference type="Proteomes" id="UP000193411"/>
    </source>
</evidence>
<sequence length="166" mass="18388">MRESNVRFICAAKGVSCLEIAEAIVDDVTEVLERGFLWTDPYGNKIVITGTVAYLMGDGPKLSIFASHRGSLCRWFCRICDHDSKDPKYDVGKCGQLRSPATTLALIAEMTTRTLTPAQAKGVAEGPNPLFRLRHLDVHLDTVTDALHWGPTWIHQAHDQALVSRD</sequence>
<dbReference type="EMBL" id="MCFL01000102">
    <property type="protein sequence ID" value="ORZ30111.1"/>
    <property type="molecule type" value="Genomic_DNA"/>
</dbReference>
<dbReference type="Proteomes" id="UP000193411">
    <property type="component" value="Unassembled WGS sequence"/>
</dbReference>
<evidence type="ECO:0000313" key="1">
    <source>
        <dbReference type="EMBL" id="ORZ30111.1"/>
    </source>
</evidence>
<dbReference type="AlphaFoldDB" id="A0A1Y2H839"/>
<comment type="caution">
    <text evidence="1">The sequence shown here is derived from an EMBL/GenBank/DDBJ whole genome shotgun (WGS) entry which is preliminary data.</text>
</comment>
<protein>
    <submittedName>
        <fullName evidence="1">Uncharacterized protein</fullName>
    </submittedName>
</protein>
<accession>A0A1Y2H839</accession>
<reference evidence="1 2" key="1">
    <citation type="submission" date="2016-07" db="EMBL/GenBank/DDBJ databases">
        <title>Pervasive Adenine N6-methylation of Active Genes in Fungi.</title>
        <authorList>
            <consortium name="DOE Joint Genome Institute"/>
            <person name="Mondo S.J."/>
            <person name="Dannebaum R.O."/>
            <person name="Kuo R.C."/>
            <person name="Labutti K."/>
            <person name="Haridas S."/>
            <person name="Kuo A."/>
            <person name="Salamov A."/>
            <person name="Ahrendt S.R."/>
            <person name="Lipzen A."/>
            <person name="Sullivan W."/>
            <person name="Andreopoulos W.B."/>
            <person name="Clum A."/>
            <person name="Lindquist E."/>
            <person name="Daum C."/>
            <person name="Ramamoorthy G.K."/>
            <person name="Gryganskyi A."/>
            <person name="Culley D."/>
            <person name="Magnuson J.K."/>
            <person name="James T.Y."/>
            <person name="O'Malley M.A."/>
            <person name="Stajich J.E."/>
            <person name="Spatafora J.W."/>
            <person name="Visel A."/>
            <person name="Grigoriev I.V."/>
        </authorList>
    </citation>
    <scope>NUCLEOTIDE SEQUENCE [LARGE SCALE GENOMIC DNA]</scope>
    <source>
        <strain evidence="1 2">PL171</strain>
    </source>
</reference>
<dbReference type="OrthoDB" id="2272589at2759"/>
<name>A0A1Y2H839_9FUNG</name>
<proteinExistence type="predicted"/>